<dbReference type="SUPFAM" id="SSF52540">
    <property type="entry name" value="P-loop containing nucleoside triphosphate hydrolases"/>
    <property type="match status" value="1"/>
</dbReference>
<comment type="caution">
    <text evidence="2">The sequence shown here is derived from an EMBL/GenBank/DDBJ whole genome shotgun (WGS) entry which is preliminary data.</text>
</comment>
<dbReference type="PANTHER" id="PTHR42743:SF11">
    <property type="entry name" value="AMINODEOXYCHORISMATE LYASE"/>
    <property type="match status" value="1"/>
</dbReference>
<protein>
    <recommendedName>
        <fullName evidence="4">Sulfotransferase family protein</fullName>
    </recommendedName>
</protein>
<keyword evidence="3" id="KW-1185">Reference proteome</keyword>
<dbReference type="Gene3D" id="3.40.50.300">
    <property type="entry name" value="P-loop containing nucleotide triphosphate hydrolases"/>
    <property type="match status" value="1"/>
</dbReference>
<evidence type="ECO:0000313" key="3">
    <source>
        <dbReference type="Proteomes" id="UP000235005"/>
    </source>
</evidence>
<dbReference type="OrthoDB" id="272985at2"/>
<evidence type="ECO:0008006" key="4">
    <source>
        <dbReference type="Google" id="ProtNLM"/>
    </source>
</evidence>
<dbReference type="Proteomes" id="UP000235005">
    <property type="component" value="Unassembled WGS sequence"/>
</dbReference>
<dbReference type="AlphaFoldDB" id="A0A2N5X3J1"/>
<dbReference type="InterPro" id="IPR050571">
    <property type="entry name" value="Class-IV_PLP-Dep_Aminotrnsfr"/>
</dbReference>
<reference evidence="2 3" key="1">
    <citation type="submission" date="2018-01" db="EMBL/GenBank/DDBJ databases">
        <title>The draft genome sequence of Halioglobus lutimaris HF004.</title>
        <authorList>
            <person name="Du Z.-J."/>
            <person name="Shi M.-J."/>
        </authorList>
    </citation>
    <scope>NUCLEOTIDE SEQUENCE [LARGE SCALE GENOMIC DNA]</scope>
    <source>
        <strain evidence="2 3">HF004</strain>
    </source>
</reference>
<dbReference type="Pfam" id="PF19798">
    <property type="entry name" value="Sulfotransfer_5"/>
    <property type="match status" value="1"/>
</dbReference>
<dbReference type="EMBL" id="PKUS01000010">
    <property type="protein sequence ID" value="PLW69045.1"/>
    <property type="molecule type" value="Genomic_DNA"/>
</dbReference>
<organism evidence="2 3">
    <name type="scientific">Pseudohalioglobus lutimaris</name>
    <dbReference type="NCBI Taxonomy" id="1737061"/>
    <lineage>
        <taxon>Bacteria</taxon>
        <taxon>Pseudomonadati</taxon>
        <taxon>Pseudomonadota</taxon>
        <taxon>Gammaproteobacteria</taxon>
        <taxon>Cellvibrionales</taxon>
        <taxon>Halieaceae</taxon>
        <taxon>Pseudohalioglobus</taxon>
    </lineage>
</organism>
<comment type="similarity">
    <text evidence="1">Belongs to the class-IV pyridoxal-phosphate-dependent aminotransferase family.</text>
</comment>
<evidence type="ECO:0000313" key="2">
    <source>
        <dbReference type="EMBL" id="PLW69045.1"/>
    </source>
</evidence>
<dbReference type="GO" id="GO:0019752">
    <property type="term" value="P:carboxylic acid metabolic process"/>
    <property type="evidence" value="ECO:0007669"/>
    <property type="project" value="TreeGrafter"/>
</dbReference>
<accession>A0A2N5X3J1</accession>
<sequence>MWSGPRNISTAMMRSWENRPDCTVVDEPFYAAYLADTGIEHPCREQILLTQSTDYGKVVEELTEHPVSSPLQYQKHMTHHIPRGMNMGWCASMKHCFLIRDPAEVIASYVQKMPSIDEDAIGIRRQAELFTEIAAITGSNPVVIDSNDVLDDPGPILAALCRDLEVDYYPDAMLHWPAGKRSSDGIWASHWYHNVEQSTGFGQNRTGAASLEPAHRELAERMRPFYEEMAVLRIRN</sequence>
<proteinExistence type="inferred from homology"/>
<name>A0A2N5X3J1_9GAMM</name>
<gene>
    <name evidence="2" type="ORF">C0039_10050</name>
</gene>
<evidence type="ECO:0000256" key="1">
    <source>
        <dbReference type="ARBA" id="ARBA00009320"/>
    </source>
</evidence>
<dbReference type="PANTHER" id="PTHR42743">
    <property type="entry name" value="AMINO-ACID AMINOTRANSFERASE"/>
    <property type="match status" value="1"/>
</dbReference>
<dbReference type="InterPro" id="IPR027417">
    <property type="entry name" value="P-loop_NTPase"/>
</dbReference>